<proteinExistence type="predicted"/>
<dbReference type="PROSITE" id="PS51737">
    <property type="entry name" value="RECOMBINASE_DNA_BIND"/>
    <property type="match status" value="1"/>
</dbReference>
<dbReference type="InterPro" id="IPR038109">
    <property type="entry name" value="DNA_bind_recomb_sf"/>
</dbReference>
<dbReference type="PANTHER" id="PTHR30461:SF23">
    <property type="entry name" value="DNA RECOMBINASE-RELATED"/>
    <property type="match status" value="1"/>
</dbReference>
<dbReference type="AlphaFoldDB" id="A0A7D4UB57"/>
<dbReference type="InterPro" id="IPR011109">
    <property type="entry name" value="DNA_bind_recombinase_dom"/>
</dbReference>
<evidence type="ECO:0000313" key="3">
    <source>
        <dbReference type="Proteomes" id="UP000502498"/>
    </source>
</evidence>
<name>A0A7D4UB57_9MICO</name>
<sequence>MDCVIYTRVSLDRTGEALAVARQEADCRKLAKSLGLRVVQVYTDNDISATSGKVRPGFEAMLDAQPTAIITWHQDRLLRLTRDLERVIALNVPVYTVTAGTLDLTTPAGRAVARTVAAWSQYEGEQKATRQVAANVQRAASGVHSGRVGYGYRRDGAAVVLHDDEAATIRAAVQRVLDGDSLRSICKDLDAQHAPTPGRGAKWNSTTLKQLLLRPSLAGLTVHRGQVVGRTPADSPRVLDEDTHERIKAVLTDPVRRTAPAGREPKYLLGGIARCGRCDGTLDDAGELVPCGGVMVRAVGRWTRQANGNSKRQPPSYVCSECYRVRRKQDHVDALVEGIVVGRLQMPDAAQLFTQGDPAALQAARDTLEAIDARLANAADMFAEGTIDPAQLARITERLRADRATAAAAVDKALPAAVPAELVGANARQVWEALPMDSKRAVLQELVTVTILPSGSGKAFDPDTVQVHWKA</sequence>
<organism evidence="2 3">
    <name type="scientific">Microbacterium hominis</name>
    <dbReference type="NCBI Taxonomy" id="162426"/>
    <lineage>
        <taxon>Bacteria</taxon>
        <taxon>Bacillati</taxon>
        <taxon>Actinomycetota</taxon>
        <taxon>Actinomycetes</taxon>
        <taxon>Micrococcales</taxon>
        <taxon>Microbacteriaceae</taxon>
        <taxon>Microbacterium</taxon>
    </lineage>
</organism>
<evidence type="ECO:0000259" key="1">
    <source>
        <dbReference type="PROSITE" id="PS51737"/>
    </source>
</evidence>
<dbReference type="InterPro" id="IPR036162">
    <property type="entry name" value="Resolvase-like_N_sf"/>
</dbReference>
<dbReference type="Proteomes" id="UP000502498">
    <property type="component" value="Chromosome"/>
</dbReference>
<dbReference type="Gene3D" id="3.90.1750.20">
    <property type="entry name" value="Putative Large Serine Recombinase, Chain B, Domain 2"/>
    <property type="match status" value="1"/>
</dbReference>
<dbReference type="SMART" id="SM00857">
    <property type="entry name" value="Resolvase"/>
    <property type="match status" value="1"/>
</dbReference>
<dbReference type="RefSeq" id="WP_172989624.1">
    <property type="nucleotide sequence ID" value="NZ_CP054038.1"/>
</dbReference>
<dbReference type="SUPFAM" id="SSF53041">
    <property type="entry name" value="Resolvase-like"/>
    <property type="match status" value="1"/>
</dbReference>
<dbReference type="GO" id="GO:0003677">
    <property type="term" value="F:DNA binding"/>
    <property type="evidence" value="ECO:0007669"/>
    <property type="project" value="InterPro"/>
</dbReference>
<dbReference type="Gene3D" id="3.40.50.1390">
    <property type="entry name" value="Resolvase, N-terminal catalytic domain"/>
    <property type="match status" value="1"/>
</dbReference>
<accession>A0A7D4UB57</accession>
<protein>
    <submittedName>
        <fullName evidence="2">Recombinase family protein</fullName>
    </submittedName>
</protein>
<dbReference type="InterPro" id="IPR050639">
    <property type="entry name" value="SSR_resolvase"/>
</dbReference>
<evidence type="ECO:0000313" key="2">
    <source>
        <dbReference type="EMBL" id="QKJ19183.1"/>
    </source>
</evidence>
<dbReference type="CDD" id="cd00338">
    <property type="entry name" value="Ser_Recombinase"/>
    <property type="match status" value="1"/>
</dbReference>
<gene>
    <name evidence="2" type="ORF">HQM25_07230</name>
</gene>
<reference evidence="2 3" key="1">
    <citation type="submission" date="2020-05" db="EMBL/GenBank/DDBJ databases">
        <title>Strain PA2F3 complete genome.</title>
        <authorList>
            <person name="Kim Y.-S."/>
            <person name="Kim S.-J."/>
            <person name="Jung H.-k."/>
            <person name="Kim S.-E."/>
            <person name="Kim K.-H."/>
        </authorList>
    </citation>
    <scope>NUCLEOTIDE SEQUENCE [LARGE SCALE GENOMIC DNA]</scope>
    <source>
        <strain evidence="2 3">PA2F3</strain>
    </source>
</reference>
<dbReference type="PANTHER" id="PTHR30461">
    <property type="entry name" value="DNA-INVERTASE FROM LAMBDOID PROPHAGE"/>
    <property type="match status" value="1"/>
</dbReference>
<feature type="domain" description="Recombinase" evidence="1">
    <location>
        <begin position="149"/>
        <end position="257"/>
    </location>
</feature>
<dbReference type="EMBL" id="CP054038">
    <property type="protein sequence ID" value="QKJ19183.1"/>
    <property type="molecule type" value="Genomic_DNA"/>
</dbReference>
<dbReference type="Pfam" id="PF00239">
    <property type="entry name" value="Resolvase"/>
    <property type="match status" value="1"/>
</dbReference>
<dbReference type="InterPro" id="IPR006119">
    <property type="entry name" value="Resolv_N"/>
</dbReference>
<dbReference type="GO" id="GO:0000150">
    <property type="term" value="F:DNA strand exchange activity"/>
    <property type="evidence" value="ECO:0007669"/>
    <property type="project" value="InterPro"/>
</dbReference>
<dbReference type="Pfam" id="PF07508">
    <property type="entry name" value="Recombinase"/>
    <property type="match status" value="1"/>
</dbReference>